<dbReference type="InterPro" id="IPR020904">
    <property type="entry name" value="Sc_DH/Rdtase_CS"/>
</dbReference>
<dbReference type="Proteomes" id="UP000243799">
    <property type="component" value="Unassembled WGS sequence"/>
</dbReference>
<evidence type="ECO:0000313" key="4">
    <source>
        <dbReference type="Proteomes" id="UP000243799"/>
    </source>
</evidence>
<dbReference type="PRINTS" id="PR00080">
    <property type="entry name" value="SDRFAMILY"/>
</dbReference>
<sequence length="280" mass="29352">MRTRLPGTGQVALVTGGARGIGSALCERLAEEGAMVAVNYRSDSASAQALVDRLRSAGARAVTVRADLCDPEQAELAVRRTAEMFGAEVSILVNNVGEFVLGAAAETSAQRWGFIIDSNLNSAFYATKAALPGMRARGFGRVITVGLAPALHVRGAPNLAAYTVAKTGIAVFTRSLAIEEARHGITVNCVAPGLIDNGHLPPEQAQWMAKRMPAGRLGTADDIADAVAFLVSDRAGYISGATLSVSGGWDWDNRPIDHDEDVTELFAEEPGQVGDEAAHV</sequence>
<dbReference type="PROSITE" id="PS00061">
    <property type="entry name" value="ADH_SHORT"/>
    <property type="match status" value="1"/>
</dbReference>
<evidence type="ECO:0000256" key="1">
    <source>
        <dbReference type="ARBA" id="ARBA00006484"/>
    </source>
</evidence>
<name>A0A1I0ZJN8_9PSEU</name>
<dbReference type="SUPFAM" id="SSF51735">
    <property type="entry name" value="NAD(P)-binding Rossmann-fold domains"/>
    <property type="match status" value="1"/>
</dbReference>
<organism evidence="3 4">
    <name type="scientific">Amycolatopsis marina</name>
    <dbReference type="NCBI Taxonomy" id="490629"/>
    <lineage>
        <taxon>Bacteria</taxon>
        <taxon>Bacillati</taxon>
        <taxon>Actinomycetota</taxon>
        <taxon>Actinomycetes</taxon>
        <taxon>Pseudonocardiales</taxon>
        <taxon>Pseudonocardiaceae</taxon>
        <taxon>Amycolatopsis</taxon>
    </lineage>
</organism>
<reference evidence="4" key="1">
    <citation type="submission" date="2016-10" db="EMBL/GenBank/DDBJ databases">
        <authorList>
            <person name="Varghese N."/>
            <person name="Submissions S."/>
        </authorList>
    </citation>
    <scope>NUCLEOTIDE SEQUENCE [LARGE SCALE GENOMIC DNA]</scope>
    <source>
        <strain evidence="4">CGMCC 4.3568</strain>
    </source>
</reference>
<dbReference type="PANTHER" id="PTHR43639">
    <property type="entry name" value="OXIDOREDUCTASE, SHORT-CHAIN DEHYDROGENASE/REDUCTASE FAMILY (AFU_ORTHOLOGUE AFUA_5G02870)"/>
    <property type="match status" value="1"/>
</dbReference>
<evidence type="ECO:0000313" key="3">
    <source>
        <dbReference type="EMBL" id="SFB25667.1"/>
    </source>
</evidence>
<keyword evidence="2" id="KW-0560">Oxidoreductase</keyword>
<gene>
    <name evidence="3" type="ORF">SAMN05216266_10746</name>
</gene>
<accession>A0A1I0ZJN8</accession>
<dbReference type="PANTHER" id="PTHR43639:SF1">
    <property type="entry name" value="SHORT-CHAIN DEHYDROGENASE_REDUCTASE FAMILY PROTEIN"/>
    <property type="match status" value="1"/>
</dbReference>
<dbReference type="AlphaFoldDB" id="A0A1I0ZJN8"/>
<keyword evidence="4" id="KW-1185">Reference proteome</keyword>
<dbReference type="InterPro" id="IPR002347">
    <property type="entry name" value="SDR_fam"/>
</dbReference>
<dbReference type="EMBL" id="FOKG01000007">
    <property type="protein sequence ID" value="SFB25667.1"/>
    <property type="molecule type" value="Genomic_DNA"/>
</dbReference>
<proteinExistence type="inferred from homology"/>
<protein>
    <submittedName>
        <fullName evidence="3">Dihydropteridine reductase</fullName>
    </submittedName>
</protein>
<evidence type="ECO:0000256" key="2">
    <source>
        <dbReference type="ARBA" id="ARBA00023002"/>
    </source>
</evidence>
<comment type="similarity">
    <text evidence="1">Belongs to the short-chain dehydrogenases/reductases (SDR) family.</text>
</comment>
<dbReference type="Gene3D" id="3.40.50.720">
    <property type="entry name" value="NAD(P)-binding Rossmann-like Domain"/>
    <property type="match status" value="1"/>
</dbReference>
<dbReference type="RefSeq" id="WP_177242610.1">
    <property type="nucleotide sequence ID" value="NZ_FOKG01000007.1"/>
</dbReference>
<dbReference type="Pfam" id="PF13561">
    <property type="entry name" value="adh_short_C2"/>
    <property type="match status" value="1"/>
</dbReference>
<dbReference type="FunFam" id="3.40.50.720:FF:000173">
    <property type="entry name" value="3-oxoacyl-[acyl-carrier protein] reductase"/>
    <property type="match status" value="1"/>
</dbReference>
<dbReference type="PRINTS" id="PR00081">
    <property type="entry name" value="GDHRDH"/>
</dbReference>
<dbReference type="GO" id="GO:0016491">
    <property type="term" value="F:oxidoreductase activity"/>
    <property type="evidence" value="ECO:0007669"/>
    <property type="project" value="UniProtKB-KW"/>
</dbReference>
<dbReference type="InterPro" id="IPR036291">
    <property type="entry name" value="NAD(P)-bd_dom_sf"/>
</dbReference>
<dbReference type="STRING" id="490629.SAMN05216266_10746"/>